<evidence type="ECO:0000256" key="6">
    <source>
        <dbReference type="SAM" id="Phobius"/>
    </source>
</evidence>
<feature type="transmembrane region" description="Helical" evidence="6">
    <location>
        <begin position="245"/>
        <end position="264"/>
    </location>
</feature>
<evidence type="ECO:0000256" key="2">
    <source>
        <dbReference type="ARBA" id="ARBA00007590"/>
    </source>
</evidence>
<dbReference type="GO" id="GO:0009706">
    <property type="term" value="C:chloroplast inner membrane"/>
    <property type="evidence" value="ECO:0007669"/>
    <property type="project" value="TreeGrafter"/>
</dbReference>
<keyword evidence="8" id="KW-1185">Reference proteome</keyword>
<dbReference type="Gene3D" id="1.10.10.1740">
    <property type="entry name" value="Transmembrane protein 14-like"/>
    <property type="match status" value="1"/>
</dbReference>
<evidence type="ECO:0000313" key="8">
    <source>
        <dbReference type="Proteomes" id="UP000655225"/>
    </source>
</evidence>
<name>A0A835D9D3_TETSI</name>
<evidence type="ECO:0000256" key="4">
    <source>
        <dbReference type="ARBA" id="ARBA00022989"/>
    </source>
</evidence>
<sequence length="337" mass="37230">MTVASEIFVSHINPNPIPNLSFKRGSMALSPFPSSSSRFEALLRSHRYRVSVVARCGSPSPNGLGAHFLPFNGRTSKQRSIVSFAASHEDSKHSEIEVEKDKSKLEMVDDESQEAQQAWEQIIESYKEHALKMLSVSEEAYELYSKKAMVILKEISGQLKIQAVKARRDLNIIAKGISKEGKEYLSAAAENSPEPVKDIMETFASSTDDFKEVSKVRDFYLGIPYGALLSLGGFLSFMLTGSISAIRFGVILGCTLLALSISSLKSWKRGESSTLALKGQAEHLCCSNSKYTISKGNTLTFSETIVSKYFYDLHQGGITVKFLKALVLYGWRGLLPM</sequence>
<dbReference type="PANTHER" id="PTHR12668">
    <property type="entry name" value="TRANSMEMBRANE PROTEIN 14, 15"/>
    <property type="match status" value="1"/>
</dbReference>
<reference evidence="7 8" key="1">
    <citation type="submission" date="2020-04" db="EMBL/GenBank/DDBJ databases">
        <title>Plant Genome Project.</title>
        <authorList>
            <person name="Zhang R.-G."/>
        </authorList>
    </citation>
    <scope>NUCLEOTIDE SEQUENCE [LARGE SCALE GENOMIC DNA]</scope>
    <source>
        <strain evidence="7">YNK0</strain>
        <tissue evidence="7">Leaf</tissue>
    </source>
</reference>
<dbReference type="PANTHER" id="PTHR12668:SF43">
    <property type="entry name" value="TRANSMEMBRANE PROTEIN 14 HOMOLOG"/>
    <property type="match status" value="1"/>
</dbReference>
<comment type="caution">
    <text evidence="7">The sequence shown here is derived from an EMBL/GenBank/DDBJ whole genome shotgun (WGS) entry which is preliminary data.</text>
</comment>
<dbReference type="Proteomes" id="UP000655225">
    <property type="component" value="Unassembled WGS sequence"/>
</dbReference>
<keyword evidence="3 6" id="KW-0812">Transmembrane</keyword>
<evidence type="ECO:0000313" key="7">
    <source>
        <dbReference type="EMBL" id="KAF8394816.1"/>
    </source>
</evidence>
<dbReference type="EMBL" id="JABCRI010000013">
    <property type="protein sequence ID" value="KAF8394816.1"/>
    <property type="molecule type" value="Genomic_DNA"/>
</dbReference>
<evidence type="ECO:0000256" key="1">
    <source>
        <dbReference type="ARBA" id="ARBA00004370"/>
    </source>
</evidence>
<dbReference type="GO" id="GO:0015245">
    <property type="term" value="F:fatty acid transmembrane transporter activity"/>
    <property type="evidence" value="ECO:0007669"/>
    <property type="project" value="TreeGrafter"/>
</dbReference>
<organism evidence="7 8">
    <name type="scientific">Tetracentron sinense</name>
    <name type="common">Spur-leaf</name>
    <dbReference type="NCBI Taxonomy" id="13715"/>
    <lineage>
        <taxon>Eukaryota</taxon>
        <taxon>Viridiplantae</taxon>
        <taxon>Streptophyta</taxon>
        <taxon>Embryophyta</taxon>
        <taxon>Tracheophyta</taxon>
        <taxon>Spermatophyta</taxon>
        <taxon>Magnoliopsida</taxon>
        <taxon>Trochodendrales</taxon>
        <taxon>Trochodendraceae</taxon>
        <taxon>Tetracentron</taxon>
    </lineage>
</organism>
<dbReference type="Pfam" id="PF03647">
    <property type="entry name" value="Tmemb_14"/>
    <property type="match status" value="1"/>
</dbReference>
<accession>A0A835D9D3</accession>
<dbReference type="AlphaFoldDB" id="A0A835D9D3"/>
<dbReference type="OMA" id="HEYLVMA"/>
<dbReference type="InterPro" id="IPR005349">
    <property type="entry name" value="TMEM14"/>
</dbReference>
<evidence type="ECO:0000256" key="3">
    <source>
        <dbReference type="ARBA" id="ARBA00022692"/>
    </source>
</evidence>
<comment type="similarity">
    <text evidence="2">Belongs to the TMEM14 family.</text>
</comment>
<keyword evidence="4 6" id="KW-1133">Transmembrane helix</keyword>
<evidence type="ECO:0000256" key="5">
    <source>
        <dbReference type="ARBA" id="ARBA00023136"/>
    </source>
</evidence>
<comment type="subcellular location">
    <subcellularLocation>
        <location evidence="1">Membrane</location>
    </subcellularLocation>
</comment>
<protein>
    <submittedName>
        <fullName evidence="7">Uncharacterized protein</fullName>
    </submittedName>
</protein>
<dbReference type="InterPro" id="IPR044890">
    <property type="entry name" value="TMEM14_sf"/>
</dbReference>
<gene>
    <name evidence="7" type="ORF">HHK36_018752</name>
</gene>
<dbReference type="OrthoDB" id="768548at2759"/>
<proteinExistence type="inferred from homology"/>
<feature type="transmembrane region" description="Helical" evidence="6">
    <location>
        <begin position="219"/>
        <end position="239"/>
    </location>
</feature>
<keyword evidence="5 6" id="KW-0472">Membrane</keyword>